<keyword evidence="1" id="KW-0472">Membrane</keyword>
<keyword evidence="1" id="KW-0812">Transmembrane</keyword>
<dbReference type="AlphaFoldDB" id="G7EAT0"/>
<evidence type="ECO:0000313" key="3">
    <source>
        <dbReference type="Proteomes" id="UP000009131"/>
    </source>
</evidence>
<dbReference type="EMBL" id="BABT02000248">
    <property type="protein sequence ID" value="GAA99940.1"/>
    <property type="molecule type" value="Genomic_DNA"/>
</dbReference>
<comment type="caution">
    <text evidence="2">The sequence shown here is derived from an EMBL/GenBank/DDBJ whole genome shotgun (WGS) entry which is preliminary data.</text>
</comment>
<feature type="transmembrane region" description="Helical" evidence="1">
    <location>
        <begin position="33"/>
        <end position="55"/>
    </location>
</feature>
<gene>
    <name evidence="2" type="primary">Mo06643</name>
    <name evidence="2" type="ORF">E5Q_06643</name>
</gene>
<keyword evidence="3" id="KW-1185">Reference proteome</keyword>
<reference evidence="2 3" key="2">
    <citation type="journal article" date="2012" name="Open Biol.">
        <title>Characteristics of nucleosomes and linker DNA regions on the genome of the basidiomycete Mixia osmundae revealed by mono- and dinucleosome mapping.</title>
        <authorList>
            <person name="Nishida H."/>
            <person name="Kondo S."/>
            <person name="Matsumoto T."/>
            <person name="Suzuki Y."/>
            <person name="Yoshikawa H."/>
            <person name="Taylor T.D."/>
            <person name="Sugiyama J."/>
        </authorList>
    </citation>
    <scope>NUCLEOTIDE SEQUENCE [LARGE SCALE GENOMIC DNA]</scope>
    <source>
        <strain evidence="3">CBS 9802 / IAM 14324 / JCM 22182 / KY 12970</strain>
    </source>
</reference>
<accession>G7EAT0</accession>
<dbReference type="InParanoid" id="G7EAT0"/>
<keyword evidence="1" id="KW-1133">Transmembrane helix</keyword>
<name>G7EAT0_MIXOS</name>
<organism evidence="2 3">
    <name type="scientific">Mixia osmundae (strain CBS 9802 / IAM 14324 / JCM 22182 / KY 12970)</name>
    <dbReference type="NCBI Taxonomy" id="764103"/>
    <lineage>
        <taxon>Eukaryota</taxon>
        <taxon>Fungi</taxon>
        <taxon>Dikarya</taxon>
        <taxon>Basidiomycota</taxon>
        <taxon>Pucciniomycotina</taxon>
        <taxon>Mixiomycetes</taxon>
        <taxon>Mixiales</taxon>
        <taxon>Mixiaceae</taxon>
        <taxon>Mixia</taxon>
    </lineage>
</organism>
<reference evidence="2 3" key="1">
    <citation type="journal article" date="2011" name="J. Gen. Appl. Microbiol.">
        <title>Draft genome sequencing of the enigmatic basidiomycete Mixia osmundae.</title>
        <authorList>
            <person name="Nishida H."/>
            <person name="Nagatsuka Y."/>
            <person name="Sugiyama J."/>
        </authorList>
    </citation>
    <scope>NUCLEOTIDE SEQUENCE [LARGE SCALE GENOMIC DNA]</scope>
    <source>
        <strain evidence="3">CBS 9802 / IAM 14324 / JCM 22182 / KY 12970</strain>
    </source>
</reference>
<dbReference type="HOGENOM" id="CLU_2892056_0_0_1"/>
<evidence type="ECO:0000256" key="1">
    <source>
        <dbReference type="SAM" id="Phobius"/>
    </source>
</evidence>
<proteinExistence type="predicted"/>
<feature type="non-terminal residue" evidence="2">
    <location>
        <position position="1"/>
    </location>
</feature>
<evidence type="ECO:0000313" key="2">
    <source>
        <dbReference type="EMBL" id="GAA99940.1"/>
    </source>
</evidence>
<dbReference type="Proteomes" id="UP000009131">
    <property type="component" value="Unassembled WGS sequence"/>
</dbReference>
<sequence>RMCNAAAMRVLPRCHMAAFALRVRANNERREKVVCLGCFAIGKAVCIATLAASMLPGRGESRD</sequence>
<protein>
    <submittedName>
        <fullName evidence="2">Uncharacterized protein</fullName>
    </submittedName>
</protein>